<dbReference type="OrthoDB" id="414546at2759"/>
<dbReference type="FunFam" id="1.25.40.180:FF:000008">
    <property type="entry name" value="Programmed cell death protein 4"/>
    <property type="match status" value="1"/>
</dbReference>
<name>A0A1W0X9C4_HYPEX</name>
<keyword evidence="4" id="KW-0677">Repeat</keyword>
<keyword evidence="5" id="KW-0539">Nucleus</keyword>
<evidence type="ECO:0000256" key="1">
    <source>
        <dbReference type="ARBA" id="ARBA00004496"/>
    </source>
</evidence>
<keyword evidence="3" id="KW-0963">Cytoplasm</keyword>
<dbReference type="InterPro" id="IPR016024">
    <property type="entry name" value="ARM-type_fold"/>
</dbReference>
<dbReference type="SMART" id="SM00544">
    <property type="entry name" value="MA3"/>
    <property type="match status" value="2"/>
</dbReference>
<dbReference type="Gene3D" id="1.25.40.180">
    <property type="match status" value="2"/>
</dbReference>
<gene>
    <name evidence="8" type="ORF">BV898_02046</name>
</gene>
<reference evidence="9" key="1">
    <citation type="submission" date="2017-01" db="EMBL/GenBank/DDBJ databases">
        <title>Comparative genomics of anhydrobiosis in the tardigrade Hypsibius dujardini.</title>
        <authorList>
            <person name="Yoshida Y."/>
            <person name="Koutsovoulos G."/>
            <person name="Laetsch D."/>
            <person name="Stevens L."/>
            <person name="Kumar S."/>
            <person name="Horikawa D."/>
            <person name="Ishino K."/>
            <person name="Komine S."/>
            <person name="Tomita M."/>
            <person name="Blaxter M."/>
            <person name="Arakawa K."/>
        </authorList>
    </citation>
    <scope>NUCLEOTIDE SEQUENCE [LARGE SCALE GENOMIC DNA]</scope>
    <source>
        <strain evidence="9">Z151</strain>
    </source>
</reference>
<evidence type="ECO:0000256" key="4">
    <source>
        <dbReference type="ARBA" id="ARBA00022737"/>
    </source>
</evidence>
<dbReference type="InterPro" id="IPR039778">
    <property type="entry name" value="PDCD4"/>
</dbReference>
<dbReference type="Proteomes" id="UP000192578">
    <property type="component" value="Unassembled WGS sequence"/>
</dbReference>
<evidence type="ECO:0000313" key="8">
    <source>
        <dbReference type="EMBL" id="OQV24093.1"/>
    </source>
</evidence>
<proteinExistence type="inferred from homology"/>
<dbReference type="PROSITE" id="PS51366">
    <property type="entry name" value="MI"/>
    <property type="match status" value="2"/>
</dbReference>
<comment type="caution">
    <text evidence="8">The sequence shown here is derived from an EMBL/GenBank/DDBJ whole genome shotgun (WGS) entry which is preliminary data.</text>
</comment>
<dbReference type="InterPro" id="IPR003891">
    <property type="entry name" value="Initiation_fac_eIF4g_MI"/>
</dbReference>
<dbReference type="Pfam" id="PF02847">
    <property type="entry name" value="MA3"/>
    <property type="match status" value="2"/>
</dbReference>
<evidence type="ECO:0000256" key="5">
    <source>
        <dbReference type="ARBA" id="ARBA00023242"/>
    </source>
</evidence>
<accession>A0A1W0X9C4</accession>
<dbReference type="PANTHER" id="PTHR12626">
    <property type="entry name" value="PROGRAMMED CELL DEATH 4"/>
    <property type="match status" value="1"/>
</dbReference>
<comment type="similarity">
    <text evidence="2">Belongs to the PDCD4 family.</text>
</comment>
<dbReference type="EMBL" id="MTYJ01000008">
    <property type="protein sequence ID" value="OQV24093.1"/>
    <property type="molecule type" value="Genomic_DNA"/>
</dbReference>
<feature type="compositionally biased region" description="Gly residues" evidence="6">
    <location>
        <begin position="103"/>
        <end position="120"/>
    </location>
</feature>
<evidence type="ECO:0000256" key="6">
    <source>
        <dbReference type="SAM" id="MobiDB-lite"/>
    </source>
</evidence>
<feature type="compositionally biased region" description="Low complexity" evidence="6">
    <location>
        <begin position="9"/>
        <end position="24"/>
    </location>
</feature>
<evidence type="ECO:0000256" key="2">
    <source>
        <dbReference type="ARBA" id="ARBA00005497"/>
    </source>
</evidence>
<dbReference type="AlphaFoldDB" id="A0A1W0X9C4"/>
<dbReference type="PANTHER" id="PTHR12626:SF0">
    <property type="entry name" value="PROGRAMMED CELL DEATH PROTEIN 4"/>
    <property type="match status" value="1"/>
</dbReference>
<keyword evidence="9" id="KW-1185">Reference proteome</keyword>
<evidence type="ECO:0000313" key="9">
    <source>
        <dbReference type="Proteomes" id="UP000192578"/>
    </source>
</evidence>
<feature type="domain" description="MI" evidence="7">
    <location>
        <begin position="157"/>
        <end position="279"/>
    </location>
</feature>
<feature type="compositionally biased region" description="Low complexity" evidence="6">
    <location>
        <begin position="53"/>
        <end position="64"/>
    </location>
</feature>
<feature type="domain" description="MI" evidence="7">
    <location>
        <begin position="325"/>
        <end position="449"/>
    </location>
</feature>
<comment type="subcellular location">
    <subcellularLocation>
        <location evidence="1">Cytoplasm</location>
    </subcellularLocation>
</comment>
<dbReference type="GO" id="GO:0005829">
    <property type="term" value="C:cytosol"/>
    <property type="evidence" value="ECO:0007669"/>
    <property type="project" value="TreeGrafter"/>
</dbReference>
<evidence type="ECO:0000259" key="7">
    <source>
        <dbReference type="PROSITE" id="PS51366"/>
    </source>
</evidence>
<feature type="region of interest" description="Disordered" evidence="6">
    <location>
        <begin position="1"/>
        <end position="123"/>
    </location>
</feature>
<evidence type="ECO:0000256" key="3">
    <source>
        <dbReference type="ARBA" id="ARBA00022490"/>
    </source>
</evidence>
<organism evidence="8 9">
    <name type="scientific">Hypsibius exemplaris</name>
    <name type="common">Freshwater tardigrade</name>
    <dbReference type="NCBI Taxonomy" id="2072580"/>
    <lineage>
        <taxon>Eukaryota</taxon>
        <taxon>Metazoa</taxon>
        <taxon>Ecdysozoa</taxon>
        <taxon>Tardigrada</taxon>
        <taxon>Eutardigrada</taxon>
        <taxon>Parachela</taxon>
        <taxon>Hypsibioidea</taxon>
        <taxon>Hypsibiidae</taxon>
        <taxon>Hypsibius</taxon>
    </lineage>
</organism>
<sequence length="493" mass="54055">MSSHAIHQAGNRSGGANSAAAGTAKQKSAEETEVDELIQQLSTSETPEVQPGAAAEAAAKVNAAQPKHGKRHLVGKVAGAAASHNPKKDAAVTKNSRKPRNGTGRGLAKKGGAGGKGVWGKIGDEMDDYEEDEEAEDEPNDYDKTQAQKEEITKIDQLRAALAPILNEFYNHGKTAEVVRFLESISIKPALVPMIAYIAVDHSLDKKASERELTSTLLAELYDVLLSEEQFEEAVDELLKNLADLQRDCPTALEIVANYTARLIADDCLAPKFLEVRREKLAAQGDAKDALAALAKAAVLVNMNHGLVRLDNVWGVSGGIRPVKHLIKKMNQILKEYVASSGDVMEALRCLRELQVPHFHHEFVYEALLEVMENGSERAFDLLLKLLKEAANESILTVDQINTGFQRVYDDLVDIVLDVPSAYTATEKFATQCQLQGIIGQDLLKKFPQRGRKRYASENDGGRLKEEVDDELEKFRERAASNAAHIEEDEEDD</sequence>
<protein>
    <submittedName>
        <fullName evidence="8">Programmed cell death protein 4</fullName>
    </submittedName>
</protein>
<dbReference type="GO" id="GO:0005634">
    <property type="term" value="C:nucleus"/>
    <property type="evidence" value="ECO:0007669"/>
    <property type="project" value="TreeGrafter"/>
</dbReference>
<dbReference type="SUPFAM" id="SSF48371">
    <property type="entry name" value="ARM repeat"/>
    <property type="match status" value="2"/>
</dbReference>
<dbReference type="GO" id="GO:0045892">
    <property type="term" value="P:negative regulation of DNA-templated transcription"/>
    <property type="evidence" value="ECO:0007669"/>
    <property type="project" value="InterPro"/>
</dbReference>